<accession>A0A918A014</accession>
<protein>
    <submittedName>
        <fullName evidence="2">Uncharacterized protein</fullName>
    </submittedName>
</protein>
<reference evidence="2" key="2">
    <citation type="submission" date="2020-09" db="EMBL/GenBank/DDBJ databases">
        <authorList>
            <person name="Sun Q."/>
            <person name="Zhou Y."/>
        </authorList>
    </citation>
    <scope>NUCLEOTIDE SEQUENCE</scope>
    <source>
        <strain evidence="2">CGMCC 4.7201</strain>
    </source>
</reference>
<organism evidence="2 3">
    <name type="scientific">Wenjunlia tyrosinilytica</name>
    <dbReference type="NCBI Taxonomy" id="1544741"/>
    <lineage>
        <taxon>Bacteria</taxon>
        <taxon>Bacillati</taxon>
        <taxon>Actinomycetota</taxon>
        <taxon>Actinomycetes</taxon>
        <taxon>Kitasatosporales</taxon>
        <taxon>Streptomycetaceae</taxon>
        <taxon>Wenjunlia</taxon>
    </lineage>
</organism>
<evidence type="ECO:0000313" key="2">
    <source>
        <dbReference type="EMBL" id="GGP00563.1"/>
    </source>
</evidence>
<keyword evidence="3" id="KW-1185">Reference proteome</keyword>
<evidence type="ECO:0000256" key="1">
    <source>
        <dbReference type="SAM" id="MobiDB-lite"/>
    </source>
</evidence>
<proteinExistence type="predicted"/>
<evidence type="ECO:0000313" key="3">
    <source>
        <dbReference type="Proteomes" id="UP000641932"/>
    </source>
</evidence>
<dbReference type="EMBL" id="BMMS01000059">
    <property type="protein sequence ID" value="GGP00563.1"/>
    <property type="molecule type" value="Genomic_DNA"/>
</dbReference>
<gene>
    <name evidence="2" type="ORF">GCM10012280_69610</name>
</gene>
<sequence>MGWTHDYRDVSRNRRRISRRAASLTTTVPDRTADTVEDDRFGPPLGISRIIGRRARWMTARLRHVRND</sequence>
<comment type="caution">
    <text evidence="2">The sequence shown here is derived from an EMBL/GenBank/DDBJ whole genome shotgun (WGS) entry which is preliminary data.</text>
</comment>
<dbReference type="AlphaFoldDB" id="A0A918A014"/>
<dbReference type="Proteomes" id="UP000641932">
    <property type="component" value="Unassembled WGS sequence"/>
</dbReference>
<name>A0A918A014_9ACTN</name>
<reference evidence="2" key="1">
    <citation type="journal article" date="2014" name="Int. J. Syst. Evol. Microbiol.">
        <title>Complete genome sequence of Corynebacterium casei LMG S-19264T (=DSM 44701T), isolated from a smear-ripened cheese.</title>
        <authorList>
            <consortium name="US DOE Joint Genome Institute (JGI-PGF)"/>
            <person name="Walter F."/>
            <person name="Albersmeier A."/>
            <person name="Kalinowski J."/>
            <person name="Ruckert C."/>
        </authorList>
    </citation>
    <scope>NUCLEOTIDE SEQUENCE</scope>
    <source>
        <strain evidence="2">CGMCC 4.7201</strain>
    </source>
</reference>
<feature type="region of interest" description="Disordered" evidence="1">
    <location>
        <begin position="18"/>
        <end position="39"/>
    </location>
</feature>